<dbReference type="InterPro" id="IPR011990">
    <property type="entry name" value="TPR-like_helical_dom_sf"/>
</dbReference>
<reference evidence="4 5" key="1">
    <citation type="submission" date="2023-05" db="EMBL/GenBank/DDBJ databases">
        <title>B98-5 Cell Line De Novo Hybrid Assembly: An Optical Mapping Approach.</title>
        <authorList>
            <person name="Kananen K."/>
            <person name="Auerbach J.A."/>
            <person name="Kautto E."/>
            <person name="Blachly J.S."/>
        </authorList>
    </citation>
    <scope>NUCLEOTIDE SEQUENCE [LARGE SCALE GENOMIC DNA]</scope>
    <source>
        <strain evidence="4">B95-8</strain>
        <tissue evidence="4">Cell line</tissue>
    </source>
</reference>
<evidence type="ECO:0000256" key="3">
    <source>
        <dbReference type="SAM" id="SignalP"/>
    </source>
</evidence>
<organism evidence="4 5">
    <name type="scientific">Saguinus oedipus</name>
    <name type="common">Cotton-top tamarin</name>
    <name type="synonym">Oedipomidas oedipus</name>
    <dbReference type="NCBI Taxonomy" id="9490"/>
    <lineage>
        <taxon>Eukaryota</taxon>
        <taxon>Metazoa</taxon>
        <taxon>Chordata</taxon>
        <taxon>Craniata</taxon>
        <taxon>Vertebrata</taxon>
        <taxon>Euteleostomi</taxon>
        <taxon>Mammalia</taxon>
        <taxon>Eutheria</taxon>
        <taxon>Euarchontoglires</taxon>
        <taxon>Primates</taxon>
        <taxon>Haplorrhini</taxon>
        <taxon>Platyrrhini</taxon>
        <taxon>Cebidae</taxon>
        <taxon>Callitrichinae</taxon>
        <taxon>Saguinus</taxon>
    </lineage>
</organism>
<evidence type="ECO:0000256" key="2">
    <source>
        <dbReference type="ARBA" id="ARBA00022803"/>
    </source>
</evidence>
<sequence>MLHLTASCLFASILTATPQTELCVEEVISIRRSGATLIATTSLRFHFRYFSSLSGETNMSLTLSKRKNDQEDKFEDARESIPVATTMNLLSSLEECTTGLYLFLNNRFSDAINLIHPWSKNSMYHSLMYGFFMVFKAILTFEPQDLQIGMIAAKDALNTCNNFRKKTKMTLSHLVSKQEIMAITEEELHAEVCYAECLILKSFMSFIQDESMLAFLKSEISVGSSYQIYKDCQQILMQIPDNQSKTHKHLVGGIKFGLGAFNLMLSLVPPRILKLLNIIGYSGDREVGLSLLHESASETHINNIISLLTLLFYYNYIYVDFGVEKVYNPATEDLFLVYLQKFPNCVILKFFHARSSMLKGDFKNAQLKLQECIFTQNEWKQVHHLCYWEFMWCHILEQDWRQAYHYANLLSQQSRWSKAIYMYSKAIILALLPSHFVKSVSEDINSLFLKVEGLRIKFLGSSVPIEKFVAGKGQRYGTTTGWFTAQPLLEFIYAWSGFRVMSKKVELISSWLSIIDRGEDLLQENPHKEYGTDDISLLNLLKGLCLKHLGKYKKAEYYFNRVIQKDKLLKYDHYLVPYAYYELGILHYLKGDYARATKNLDKVRNYKDYSMETQLQFRTHIALEQIAKEK</sequence>
<evidence type="ECO:0000313" key="4">
    <source>
        <dbReference type="EMBL" id="KAK2092369.1"/>
    </source>
</evidence>
<accession>A0ABQ9U5N8</accession>
<feature type="signal peptide" evidence="3">
    <location>
        <begin position="1"/>
        <end position="16"/>
    </location>
</feature>
<evidence type="ECO:0000256" key="1">
    <source>
        <dbReference type="ARBA" id="ARBA00006400"/>
    </source>
</evidence>
<name>A0ABQ9U5N8_SAGOE</name>
<dbReference type="PANTHER" id="PTHR31859">
    <property type="entry name" value="TETRATRICOPEPTIDE REPEAT PROTEIN 39 FAMILY MEMBER"/>
    <property type="match status" value="1"/>
</dbReference>
<gene>
    <name evidence="4" type="ORF">P7K49_028897</name>
</gene>
<evidence type="ECO:0008006" key="6">
    <source>
        <dbReference type="Google" id="ProtNLM"/>
    </source>
</evidence>
<dbReference type="SUPFAM" id="SSF48452">
    <property type="entry name" value="TPR-like"/>
    <property type="match status" value="1"/>
</dbReference>
<keyword evidence="5" id="KW-1185">Reference proteome</keyword>
<dbReference type="Pfam" id="PF10300">
    <property type="entry name" value="Iml2-TPR_39"/>
    <property type="match status" value="1"/>
</dbReference>
<dbReference type="InterPro" id="IPR019734">
    <property type="entry name" value="TPR_rpt"/>
</dbReference>
<comment type="caution">
    <text evidence="4">The sequence shown here is derived from an EMBL/GenBank/DDBJ whole genome shotgun (WGS) entry which is preliminary data.</text>
</comment>
<evidence type="ECO:0000313" key="5">
    <source>
        <dbReference type="Proteomes" id="UP001266305"/>
    </source>
</evidence>
<dbReference type="Gene3D" id="1.25.40.10">
    <property type="entry name" value="Tetratricopeptide repeat domain"/>
    <property type="match status" value="1"/>
</dbReference>
<feature type="chain" id="PRO_5046340719" description="Tetratricopeptide repeat protein 39B" evidence="3">
    <location>
        <begin position="17"/>
        <end position="630"/>
    </location>
</feature>
<dbReference type="SMART" id="SM00028">
    <property type="entry name" value="TPR"/>
    <property type="match status" value="3"/>
</dbReference>
<dbReference type="PANTHER" id="PTHR31859:SF5">
    <property type="entry name" value="TETRATRICOPEPTIDE REPEAT DOMAIN 39D"/>
    <property type="match status" value="1"/>
</dbReference>
<protein>
    <recommendedName>
        <fullName evidence="6">Tetratricopeptide repeat protein 39B</fullName>
    </recommendedName>
</protein>
<dbReference type="EMBL" id="JASSZA010000015">
    <property type="protein sequence ID" value="KAK2092369.1"/>
    <property type="molecule type" value="Genomic_DNA"/>
</dbReference>
<dbReference type="InterPro" id="IPR019412">
    <property type="entry name" value="IML2/TPR_39"/>
</dbReference>
<comment type="similarity">
    <text evidence="1">Belongs to the TTC39 family.</text>
</comment>
<proteinExistence type="inferred from homology"/>
<dbReference type="Proteomes" id="UP001266305">
    <property type="component" value="Unassembled WGS sequence"/>
</dbReference>
<keyword evidence="3" id="KW-0732">Signal</keyword>
<keyword evidence="2" id="KW-0802">TPR repeat</keyword>